<dbReference type="InterPro" id="IPR001841">
    <property type="entry name" value="Znf_RING"/>
</dbReference>
<dbReference type="EMBL" id="NSIT01000067">
    <property type="protein sequence ID" value="PJE79459.1"/>
    <property type="molecule type" value="Genomic_DNA"/>
</dbReference>
<evidence type="ECO:0000259" key="1">
    <source>
        <dbReference type="PROSITE" id="PS50089"/>
    </source>
</evidence>
<comment type="caution">
    <text evidence="2">The sequence shown here is derived from an EMBL/GenBank/DDBJ whole genome shotgun (WGS) entry which is preliminary data.</text>
</comment>
<gene>
    <name evidence="2" type="ORF">CI610_01556</name>
</gene>
<evidence type="ECO:0000313" key="2">
    <source>
        <dbReference type="EMBL" id="PJE79459.1"/>
    </source>
</evidence>
<name>A0A2H9T8E5_9ZZZZ</name>
<proteinExistence type="predicted"/>
<organism evidence="2">
    <name type="scientific">invertebrate metagenome</name>
    <dbReference type="NCBI Taxonomy" id="1711999"/>
    <lineage>
        <taxon>unclassified sequences</taxon>
        <taxon>metagenomes</taxon>
        <taxon>organismal metagenomes</taxon>
    </lineage>
</organism>
<sequence>MKHTSLLKINFIKKIYYLLFILPALFFLSLTNSICFAGAKDTYNYIHYYTDTTTGQEEEKTYQVLPSEKASENKDTENYICSICFNILNTPTVYCENEGDTFCRKCCEQNGRNPCPSCRDQQNPTQITDFSAKQTINRFSVYCPDCHIKLTIENIPSHQKMCVGTICALCHQNIPSCKYTSHFQEHMDADPNQNSPFIAAVNFLIQRCESLEIGLVSQNKKINQLLMKPRISGNHFPEEDMLTTLTPESKNQKKEDEFNEKNKDLLNDIKHTFNKNIAHSTPIDMECFLRNVSNYFDISDAQVCEIRNNRTNFFTFLHQERKTHMLLTEKDGFLKAVSSANQWLSDRLVYSINQLQE</sequence>
<dbReference type="InterPro" id="IPR013083">
    <property type="entry name" value="Znf_RING/FYVE/PHD"/>
</dbReference>
<accession>A0A2H9T8E5</accession>
<reference evidence="2" key="1">
    <citation type="journal article" date="2017" name="Appl. Environ. Microbiol.">
        <title>Molecular characterization of an Endozoicomonas-like organism causing infection in king scallop Pecten maximus L.</title>
        <authorList>
            <person name="Cano I."/>
            <person name="van Aerle R."/>
            <person name="Ross S."/>
            <person name="Verner-Jeffreys D.W."/>
            <person name="Paley R.K."/>
            <person name="Rimmer G."/>
            <person name="Ryder D."/>
            <person name="Hooper P."/>
            <person name="Stone D."/>
            <person name="Feist S.W."/>
        </authorList>
    </citation>
    <scope>NUCLEOTIDE SEQUENCE</scope>
</reference>
<dbReference type="Gene3D" id="3.30.40.10">
    <property type="entry name" value="Zinc/RING finger domain, C3HC4 (zinc finger)"/>
    <property type="match status" value="1"/>
</dbReference>
<protein>
    <recommendedName>
        <fullName evidence="1">RING-type domain-containing protein</fullName>
    </recommendedName>
</protein>
<dbReference type="AlphaFoldDB" id="A0A2H9T8E5"/>
<dbReference type="PROSITE" id="PS50089">
    <property type="entry name" value="ZF_RING_2"/>
    <property type="match status" value="1"/>
</dbReference>
<feature type="domain" description="RING-type" evidence="1">
    <location>
        <begin position="81"/>
        <end position="119"/>
    </location>
</feature>